<evidence type="ECO:0000313" key="2">
    <source>
        <dbReference type="EMBL" id="CAI5782261.1"/>
    </source>
</evidence>
<dbReference type="AlphaFoldDB" id="A0AA35PAY6"/>
<sequence>MVPSSARGRAEDRASPEQLRRPSARPSSRLDPRRRPWHDVATMRSMLADESAFCAAPLHDWPWSALGGKAAAAAAPPGKPAQGWSEQASHGKSLPRGSLWAPALPPRQRLPLLCDAQKSGCWGPANPVLPTLTGSG</sequence>
<feature type="region of interest" description="Disordered" evidence="1">
    <location>
        <begin position="1"/>
        <end position="36"/>
    </location>
</feature>
<gene>
    <name evidence="2" type="ORF">PODLI_1B017127</name>
</gene>
<evidence type="ECO:0000256" key="1">
    <source>
        <dbReference type="SAM" id="MobiDB-lite"/>
    </source>
</evidence>
<name>A0AA35PAY6_9SAUR</name>
<feature type="region of interest" description="Disordered" evidence="1">
    <location>
        <begin position="68"/>
        <end position="102"/>
    </location>
</feature>
<proteinExistence type="predicted"/>
<feature type="compositionally biased region" description="Basic and acidic residues" evidence="1">
    <location>
        <begin position="8"/>
        <end position="20"/>
    </location>
</feature>
<protein>
    <submittedName>
        <fullName evidence="2">Uncharacterized protein</fullName>
    </submittedName>
</protein>
<dbReference type="Proteomes" id="UP001178461">
    <property type="component" value="Chromosome 8"/>
</dbReference>
<evidence type="ECO:0000313" key="3">
    <source>
        <dbReference type="Proteomes" id="UP001178461"/>
    </source>
</evidence>
<organism evidence="2 3">
    <name type="scientific">Podarcis lilfordi</name>
    <name type="common">Lilford's wall lizard</name>
    <dbReference type="NCBI Taxonomy" id="74358"/>
    <lineage>
        <taxon>Eukaryota</taxon>
        <taxon>Metazoa</taxon>
        <taxon>Chordata</taxon>
        <taxon>Craniata</taxon>
        <taxon>Vertebrata</taxon>
        <taxon>Euteleostomi</taxon>
        <taxon>Lepidosauria</taxon>
        <taxon>Squamata</taxon>
        <taxon>Bifurcata</taxon>
        <taxon>Unidentata</taxon>
        <taxon>Episquamata</taxon>
        <taxon>Laterata</taxon>
        <taxon>Lacertibaenia</taxon>
        <taxon>Lacertidae</taxon>
        <taxon>Podarcis</taxon>
    </lineage>
</organism>
<dbReference type="EMBL" id="OX395133">
    <property type="protein sequence ID" value="CAI5782261.1"/>
    <property type="molecule type" value="Genomic_DNA"/>
</dbReference>
<accession>A0AA35PAY6</accession>
<reference evidence="2" key="1">
    <citation type="submission" date="2022-12" db="EMBL/GenBank/DDBJ databases">
        <authorList>
            <person name="Alioto T."/>
            <person name="Alioto T."/>
            <person name="Gomez Garrido J."/>
        </authorList>
    </citation>
    <scope>NUCLEOTIDE SEQUENCE</scope>
</reference>
<keyword evidence="3" id="KW-1185">Reference proteome</keyword>